<evidence type="ECO:0000256" key="4">
    <source>
        <dbReference type="ARBA" id="ARBA00022989"/>
    </source>
</evidence>
<keyword evidence="4 6" id="KW-1133">Transmembrane helix</keyword>
<keyword evidence="9" id="KW-1185">Reference proteome</keyword>
<evidence type="ECO:0000256" key="5">
    <source>
        <dbReference type="ARBA" id="ARBA00023136"/>
    </source>
</evidence>
<dbReference type="EMBL" id="JBJUIK010000009">
    <property type="protein sequence ID" value="KAL3518215.1"/>
    <property type="molecule type" value="Genomic_DNA"/>
</dbReference>
<dbReference type="PANTHER" id="PTHR30509:SF9">
    <property type="entry name" value="MULTIDRUG RESISTANCE PROTEIN MDTO"/>
    <property type="match status" value="1"/>
</dbReference>
<protein>
    <recommendedName>
        <fullName evidence="7">Integral membrane bound transporter domain-containing protein</fullName>
    </recommendedName>
</protein>
<evidence type="ECO:0000256" key="2">
    <source>
        <dbReference type="ARBA" id="ARBA00022475"/>
    </source>
</evidence>
<feature type="transmembrane region" description="Helical" evidence="6">
    <location>
        <begin position="99"/>
        <end position="117"/>
    </location>
</feature>
<organism evidence="8 9">
    <name type="scientific">Cinchona calisaya</name>
    <dbReference type="NCBI Taxonomy" id="153742"/>
    <lineage>
        <taxon>Eukaryota</taxon>
        <taxon>Viridiplantae</taxon>
        <taxon>Streptophyta</taxon>
        <taxon>Embryophyta</taxon>
        <taxon>Tracheophyta</taxon>
        <taxon>Spermatophyta</taxon>
        <taxon>Magnoliopsida</taxon>
        <taxon>eudicotyledons</taxon>
        <taxon>Gunneridae</taxon>
        <taxon>Pentapetalae</taxon>
        <taxon>asterids</taxon>
        <taxon>lamiids</taxon>
        <taxon>Gentianales</taxon>
        <taxon>Rubiaceae</taxon>
        <taxon>Cinchonoideae</taxon>
        <taxon>Cinchoneae</taxon>
        <taxon>Cinchona</taxon>
    </lineage>
</organism>
<feature type="transmembrane region" description="Helical" evidence="6">
    <location>
        <begin position="469"/>
        <end position="486"/>
    </location>
</feature>
<feature type="transmembrane region" description="Helical" evidence="6">
    <location>
        <begin position="21"/>
        <end position="41"/>
    </location>
</feature>
<feature type="transmembrane region" description="Helical" evidence="6">
    <location>
        <begin position="124"/>
        <end position="142"/>
    </location>
</feature>
<keyword evidence="5 6" id="KW-0472">Membrane</keyword>
<dbReference type="PANTHER" id="PTHR30509">
    <property type="entry name" value="P-HYDROXYBENZOIC ACID EFFLUX PUMP SUBUNIT-RELATED"/>
    <property type="match status" value="1"/>
</dbReference>
<evidence type="ECO:0000256" key="3">
    <source>
        <dbReference type="ARBA" id="ARBA00022692"/>
    </source>
</evidence>
<evidence type="ECO:0000259" key="7">
    <source>
        <dbReference type="Pfam" id="PF13515"/>
    </source>
</evidence>
<feature type="transmembrane region" description="Helical" evidence="6">
    <location>
        <begin position="491"/>
        <end position="508"/>
    </location>
</feature>
<dbReference type="InterPro" id="IPR049453">
    <property type="entry name" value="Memb_transporter_dom"/>
</dbReference>
<name>A0ABD2ZIU5_9GENT</name>
<sequence length="814" mass="89939">MAILQYQDDHGRAAWKSCMASAFRTALACTIVACITLYGPISLKNQIALPAFSYVTVILIVTDATLGDALRGCWHALQASVFGACPAILSLWLMGPTRLTAGTTAAAVAVSAFAVVLPENTHLISKRIALGQIVLVYFFAFIKGSETEPIMHPIHVLASTAVGVVACVLALLFPYPNLACYEVQKKFKLYTKNAAQRLGVFLKAFSAEDKTSAQALILQSKPLANTGTKLLRSIKSKQESMLWERLPVKFLKPCCKNPGEKLQDLETPLRGMEIALSDSGLLIPVSILNSELKDDLAKTEEHISRQIKSMPLVSATTVPEENAKSVIESLQTLQNIPLDQKELPSFFFLFCLKLLQKKSITTPPISNEGPADSLSKKEWFFKRIWRSLVININSSRLIPAFKCSLSLGLSVFLGSLYSKENGYWAGLPVAISLASAREGTFKVANIKAQGTVLGTIYGVLGCFVFEKYVHIRFISLFPWFIFCSFLRRSRMYGQAGGISAVIGAVLILGRENFGLPSEFAIARIVETFIGLSCSVMVELLLQPTRASALAKVQLSKNFEMVLNSICEISLGSSKANLEESLKELNFQVNELGKFIGEAEVEPNFWFLPFHSACYGKLLESLSKMVGLLVFTSHANEILQKEYLGRIDHTNFWEDCINKLNVDLKILKDMIGSSIKCFEEVSLVKSLEYLDKEIERRNISLDLESGKMSKLPISSDEEMIIKKNMSSYIQHCNELLDGIHADKGEELKSHIALSLSCVGFCMSGLLKETKEIEKAIEELVQWENPSGHVNLHDISCKIRALAAAASDTYNHVEIK</sequence>
<feature type="transmembrane region" description="Helical" evidence="6">
    <location>
        <begin position="73"/>
        <end position="93"/>
    </location>
</feature>
<proteinExistence type="predicted"/>
<reference evidence="8 9" key="1">
    <citation type="submission" date="2024-11" db="EMBL/GenBank/DDBJ databases">
        <title>A near-complete genome assembly of Cinchona calisaya.</title>
        <authorList>
            <person name="Lian D.C."/>
            <person name="Zhao X.W."/>
            <person name="Wei L."/>
        </authorList>
    </citation>
    <scope>NUCLEOTIDE SEQUENCE [LARGE SCALE GENOMIC DNA]</scope>
    <source>
        <tissue evidence="8">Nenye</tissue>
    </source>
</reference>
<keyword evidence="3 6" id="KW-0812">Transmembrane</keyword>
<accession>A0ABD2ZIU5</accession>
<feature type="transmembrane region" description="Helical" evidence="6">
    <location>
        <begin position="47"/>
        <end position="66"/>
    </location>
</feature>
<comment type="subcellular location">
    <subcellularLocation>
        <location evidence="1">Cell membrane</location>
        <topology evidence="1">Multi-pass membrane protein</topology>
    </subcellularLocation>
</comment>
<gene>
    <name evidence="8" type="ORF">ACH5RR_020804</name>
</gene>
<dbReference type="GO" id="GO:0005886">
    <property type="term" value="C:plasma membrane"/>
    <property type="evidence" value="ECO:0007669"/>
    <property type="project" value="UniProtKB-SubCell"/>
</dbReference>
<dbReference type="Proteomes" id="UP001630127">
    <property type="component" value="Unassembled WGS sequence"/>
</dbReference>
<evidence type="ECO:0000256" key="6">
    <source>
        <dbReference type="SAM" id="Phobius"/>
    </source>
</evidence>
<feature type="transmembrane region" description="Helical" evidence="6">
    <location>
        <begin position="520"/>
        <end position="541"/>
    </location>
</feature>
<comment type="caution">
    <text evidence="8">The sequence shown here is derived from an EMBL/GenBank/DDBJ whole genome shotgun (WGS) entry which is preliminary data.</text>
</comment>
<evidence type="ECO:0000256" key="1">
    <source>
        <dbReference type="ARBA" id="ARBA00004651"/>
    </source>
</evidence>
<feature type="domain" description="Integral membrane bound transporter" evidence="7">
    <location>
        <begin position="409"/>
        <end position="537"/>
    </location>
</feature>
<dbReference type="Pfam" id="PF13515">
    <property type="entry name" value="FUSC_2"/>
    <property type="match status" value="1"/>
</dbReference>
<evidence type="ECO:0000313" key="8">
    <source>
        <dbReference type="EMBL" id="KAL3518215.1"/>
    </source>
</evidence>
<dbReference type="AlphaFoldDB" id="A0ABD2ZIU5"/>
<evidence type="ECO:0000313" key="9">
    <source>
        <dbReference type="Proteomes" id="UP001630127"/>
    </source>
</evidence>
<feature type="transmembrane region" description="Helical" evidence="6">
    <location>
        <begin position="154"/>
        <end position="175"/>
    </location>
</feature>
<keyword evidence="2" id="KW-1003">Cell membrane</keyword>